<dbReference type="CAZy" id="GT2">
    <property type="family name" value="Glycosyltransferase Family 2"/>
</dbReference>
<name>A5FXU7_ACICJ</name>
<dbReference type="PANTHER" id="PTHR43685">
    <property type="entry name" value="GLYCOSYLTRANSFERASE"/>
    <property type="match status" value="1"/>
</dbReference>
<dbReference type="Gene3D" id="3.90.550.10">
    <property type="entry name" value="Spore Coat Polysaccharide Biosynthesis Protein SpsA, Chain A"/>
    <property type="match status" value="1"/>
</dbReference>
<dbReference type="SUPFAM" id="SSF53448">
    <property type="entry name" value="Nucleotide-diphospho-sugar transferases"/>
    <property type="match status" value="1"/>
</dbReference>
<gene>
    <name evidence="2" type="ordered locus">Acry_1218</name>
</gene>
<dbReference type="InterPro" id="IPR050834">
    <property type="entry name" value="Glycosyltransf_2"/>
</dbReference>
<dbReference type="Pfam" id="PF00535">
    <property type="entry name" value="Glycos_transf_2"/>
    <property type="match status" value="1"/>
</dbReference>
<dbReference type="GO" id="GO:0016740">
    <property type="term" value="F:transferase activity"/>
    <property type="evidence" value="ECO:0007669"/>
    <property type="project" value="UniProtKB-KW"/>
</dbReference>
<evidence type="ECO:0000313" key="2">
    <source>
        <dbReference type="EMBL" id="ABQ30429.1"/>
    </source>
</evidence>
<protein>
    <submittedName>
        <fullName evidence="2">Glycosyl transferase, family 2</fullName>
    </submittedName>
</protein>
<dbReference type="InterPro" id="IPR001173">
    <property type="entry name" value="Glyco_trans_2-like"/>
</dbReference>
<evidence type="ECO:0000259" key="1">
    <source>
        <dbReference type="Pfam" id="PF00535"/>
    </source>
</evidence>
<dbReference type="KEGG" id="acr:Acry_1218"/>
<evidence type="ECO:0000313" key="3">
    <source>
        <dbReference type="Proteomes" id="UP000000245"/>
    </source>
</evidence>
<sequence length="301" mass="32514">MITILLSTFNGTRFLPEQLASFAAQTDQDWRLLWRDDGSSDSTREIMASFAAGLGAGRCVEVAHSGFHLGAGQSFLALLAEAGDAELIAFADQDDVWLPEKLARARAALRGPGAGARLYTARQYLVDAALQGRKLSALPARKPGFPACLTQNVVHGNTAVMNRAAADMVNRIPGPSGTVHDWWSYIVVSACGGAITIDPEPVVLYRQHKDNLIGSPRTTVARALGAIRRGPDIFMTMMRRHVRQLEAHGDLLTAAARADLARISAGLEGGFAPRLSAMRCPGLTRQTVLENLLFRLWFVLG</sequence>
<dbReference type="HOGENOM" id="CLU_025996_2_1_5"/>
<reference evidence="2 3" key="1">
    <citation type="submission" date="2007-05" db="EMBL/GenBank/DDBJ databases">
        <title>Complete sequence of chromosome of Acidiphilium cryptum JF-5.</title>
        <authorList>
            <consortium name="US DOE Joint Genome Institute"/>
            <person name="Copeland A."/>
            <person name="Lucas S."/>
            <person name="Lapidus A."/>
            <person name="Barry K."/>
            <person name="Detter J.C."/>
            <person name="Glavina del Rio T."/>
            <person name="Hammon N."/>
            <person name="Israni S."/>
            <person name="Dalin E."/>
            <person name="Tice H."/>
            <person name="Pitluck S."/>
            <person name="Sims D."/>
            <person name="Brettin T."/>
            <person name="Bruce D."/>
            <person name="Han C."/>
            <person name="Schmutz J."/>
            <person name="Larimer F."/>
            <person name="Land M."/>
            <person name="Hauser L."/>
            <person name="Kyrpides N."/>
            <person name="Kim E."/>
            <person name="Magnuson T."/>
            <person name="Richardson P."/>
        </authorList>
    </citation>
    <scope>NUCLEOTIDE SEQUENCE [LARGE SCALE GENOMIC DNA]</scope>
    <source>
        <strain evidence="2 3">JF-5</strain>
    </source>
</reference>
<keyword evidence="2" id="KW-0808">Transferase</keyword>
<accession>A5FXU7</accession>
<proteinExistence type="predicted"/>
<dbReference type="InterPro" id="IPR029044">
    <property type="entry name" value="Nucleotide-diphossugar_trans"/>
</dbReference>
<dbReference type="PANTHER" id="PTHR43685:SF2">
    <property type="entry name" value="GLYCOSYLTRANSFERASE 2-LIKE DOMAIN-CONTAINING PROTEIN"/>
    <property type="match status" value="1"/>
</dbReference>
<dbReference type="STRING" id="349163.Acry_1218"/>
<keyword evidence="3" id="KW-1185">Reference proteome</keyword>
<dbReference type="eggNOG" id="COG0463">
    <property type="taxonomic scope" value="Bacteria"/>
</dbReference>
<organism evidence="2 3">
    <name type="scientific">Acidiphilium cryptum (strain JF-5)</name>
    <dbReference type="NCBI Taxonomy" id="349163"/>
    <lineage>
        <taxon>Bacteria</taxon>
        <taxon>Pseudomonadati</taxon>
        <taxon>Pseudomonadota</taxon>
        <taxon>Alphaproteobacteria</taxon>
        <taxon>Acetobacterales</taxon>
        <taxon>Acidocellaceae</taxon>
        <taxon>Acidiphilium</taxon>
    </lineage>
</organism>
<dbReference type="RefSeq" id="WP_007424835.1">
    <property type="nucleotide sequence ID" value="NC_009484.1"/>
</dbReference>
<dbReference type="EMBL" id="CP000697">
    <property type="protein sequence ID" value="ABQ30429.1"/>
    <property type="molecule type" value="Genomic_DNA"/>
</dbReference>
<feature type="domain" description="Glycosyltransferase 2-like" evidence="1">
    <location>
        <begin position="4"/>
        <end position="134"/>
    </location>
</feature>
<dbReference type="Proteomes" id="UP000000245">
    <property type="component" value="Chromosome"/>
</dbReference>
<dbReference type="AlphaFoldDB" id="A5FXU7"/>